<feature type="region of interest" description="Disordered" evidence="1">
    <location>
        <begin position="1"/>
        <end position="126"/>
    </location>
</feature>
<feature type="compositionally biased region" description="Basic residues" evidence="1">
    <location>
        <begin position="85"/>
        <end position="100"/>
    </location>
</feature>
<keyword evidence="3" id="KW-1185">Reference proteome</keyword>
<name>A0A550C212_9AGAR</name>
<feature type="region of interest" description="Disordered" evidence="1">
    <location>
        <begin position="234"/>
        <end position="263"/>
    </location>
</feature>
<accession>A0A550C212</accession>
<dbReference type="Proteomes" id="UP000320762">
    <property type="component" value="Unassembled WGS sequence"/>
</dbReference>
<sequence length="263" mass="28931">MTTASPKHRPLPPADQLTTNDAQPSRGLPRPLPHPSPVRTRRVPRASRLREGRGRCMGRGNRDAPPCAPCAPTRDAPTCPDRRRGPWRRPRSLARARQKTRTAVGHADFGRGCRQPAPPPPGPYSPRTSCYSSKTLGSPPWRLLVALLRYCEGARQQRHLRVSFSSSSSPHGTLPPLLDIRTLIGRSCGGALCLGVSPIIAPFLLVWEIVLARDMAVGLWNWRADRAYCPCHTPVRTPDGPHNPPDVSTTPLRCPRQLSPRVA</sequence>
<feature type="compositionally biased region" description="Basic residues" evidence="1">
    <location>
        <begin position="1"/>
        <end position="10"/>
    </location>
</feature>
<dbReference type="AlphaFoldDB" id="A0A550C212"/>
<proteinExistence type="predicted"/>
<evidence type="ECO:0000256" key="1">
    <source>
        <dbReference type="SAM" id="MobiDB-lite"/>
    </source>
</evidence>
<gene>
    <name evidence="2" type="ORF">BD626DRAFT_179786</name>
</gene>
<evidence type="ECO:0000313" key="3">
    <source>
        <dbReference type="Proteomes" id="UP000320762"/>
    </source>
</evidence>
<evidence type="ECO:0000313" key="2">
    <source>
        <dbReference type="EMBL" id="TRM58798.1"/>
    </source>
</evidence>
<comment type="caution">
    <text evidence="2">The sequence shown here is derived from an EMBL/GenBank/DDBJ whole genome shotgun (WGS) entry which is preliminary data.</text>
</comment>
<protein>
    <submittedName>
        <fullName evidence="2">Uncharacterized protein</fullName>
    </submittedName>
</protein>
<organism evidence="2 3">
    <name type="scientific">Schizophyllum amplum</name>
    <dbReference type="NCBI Taxonomy" id="97359"/>
    <lineage>
        <taxon>Eukaryota</taxon>
        <taxon>Fungi</taxon>
        <taxon>Dikarya</taxon>
        <taxon>Basidiomycota</taxon>
        <taxon>Agaricomycotina</taxon>
        <taxon>Agaricomycetes</taxon>
        <taxon>Agaricomycetidae</taxon>
        <taxon>Agaricales</taxon>
        <taxon>Schizophyllaceae</taxon>
        <taxon>Schizophyllum</taxon>
    </lineage>
</organism>
<dbReference type="EMBL" id="VDMD01000033">
    <property type="protein sequence ID" value="TRM58798.1"/>
    <property type="molecule type" value="Genomic_DNA"/>
</dbReference>
<reference evidence="2 3" key="1">
    <citation type="journal article" date="2019" name="New Phytol.">
        <title>Comparative genomics reveals unique wood-decay strategies and fruiting body development in the Schizophyllaceae.</title>
        <authorList>
            <person name="Almasi E."/>
            <person name="Sahu N."/>
            <person name="Krizsan K."/>
            <person name="Balint B."/>
            <person name="Kovacs G.M."/>
            <person name="Kiss B."/>
            <person name="Cseklye J."/>
            <person name="Drula E."/>
            <person name="Henrissat B."/>
            <person name="Nagy I."/>
            <person name="Chovatia M."/>
            <person name="Adam C."/>
            <person name="LaButti K."/>
            <person name="Lipzen A."/>
            <person name="Riley R."/>
            <person name="Grigoriev I.V."/>
            <person name="Nagy L.G."/>
        </authorList>
    </citation>
    <scope>NUCLEOTIDE SEQUENCE [LARGE SCALE GENOMIC DNA]</scope>
    <source>
        <strain evidence="2 3">NL-1724</strain>
    </source>
</reference>